<dbReference type="OrthoDB" id="5073709at2759"/>
<comment type="caution">
    <text evidence="2">The sequence shown here is derived from an EMBL/GenBank/DDBJ whole genome shotgun (WGS) entry which is preliminary data.</text>
</comment>
<dbReference type="Proteomes" id="UP000236664">
    <property type="component" value="Unassembled WGS sequence"/>
</dbReference>
<dbReference type="AlphaFoldDB" id="A0A2K0VTA0"/>
<reference evidence="2 3" key="1">
    <citation type="submission" date="2017-06" db="EMBL/GenBank/DDBJ databases">
        <title>Genome of Fusarium nygamai isolate CS10214.</title>
        <authorList>
            <person name="Gardiner D.M."/>
            <person name="Obanor F."/>
            <person name="Kazan K."/>
        </authorList>
    </citation>
    <scope>NUCLEOTIDE SEQUENCE [LARGE SCALE GENOMIC DNA]</scope>
    <source>
        <strain evidence="2 3">CS10214</strain>
    </source>
</reference>
<evidence type="ECO:0000313" key="3">
    <source>
        <dbReference type="Proteomes" id="UP000236664"/>
    </source>
</evidence>
<keyword evidence="3" id="KW-1185">Reference proteome</keyword>
<sequence>MSRHFKKCMFYSEFVVGERQSTRKIQRAHIRDTITELLKGIVKDLEKSDSLESSGLSETGPSASRQISAPENSMTTTASNGDIKLLQNLDGVLRAEEAALSTSNLESRVEPEFEESIRKIRQLGEGGMTIAAATDFFHELRVTPKERYKLVSNIISFY</sequence>
<gene>
    <name evidence="2" type="ORF">FNYG_13381</name>
</gene>
<protein>
    <submittedName>
        <fullName evidence="2">Uncharacterized protein</fullName>
    </submittedName>
</protein>
<feature type="compositionally biased region" description="Polar residues" evidence="1">
    <location>
        <begin position="51"/>
        <end position="79"/>
    </location>
</feature>
<accession>A0A2K0VTA0</accession>
<proteinExistence type="predicted"/>
<feature type="region of interest" description="Disordered" evidence="1">
    <location>
        <begin position="49"/>
        <end position="79"/>
    </location>
</feature>
<organism evidence="2 3">
    <name type="scientific">Gibberella nygamai</name>
    <name type="common">Bean root rot disease fungus</name>
    <name type="synonym">Fusarium nygamai</name>
    <dbReference type="NCBI Taxonomy" id="42673"/>
    <lineage>
        <taxon>Eukaryota</taxon>
        <taxon>Fungi</taxon>
        <taxon>Dikarya</taxon>
        <taxon>Ascomycota</taxon>
        <taxon>Pezizomycotina</taxon>
        <taxon>Sordariomycetes</taxon>
        <taxon>Hypocreomycetidae</taxon>
        <taxon>Hypocreales</taxon>
        <taxon>Nectriaceae</taxon>
        <taxon>Fusarium</taxon>
        <taxon>Fusarium fujikuroi species complex</taxon>
    </lineage>
</organism>
<name>A0A2K0VTA0_GIBNY</name>
<dbReference type="EMBL" id="MTQA01000279">
    <property type="protein sequence ID" value="PNP73251.1"/>
    <property type="molecule type" value="Genomic_DNA"/>
</dbReference>
<evidence type="ECO:0000313" key="2">
    <source>
        <dbReference type="EMBL" id="PNP73251.1"/>
    </source>
</evidence>
<evidence type="ECO:0000256" key="1">
    <source>
        <dbReference type="SAM" id="MobiDB-lite"/>
    </source>
</evidence>